<protein>
    <submittedName>
        <fullName evidence="1">Uncharacterized protein</fullName>
    </submittedName>
</protein>
<reference evidence="1 2" key="1">
    <citation type="submission" date="2016-09" db="EMBL/GenBank/DDBJ databases">
        <authorList>
            <person name="Capua I."/>
            <person name="De Benedictis P."/>
            <person name="Joannis T."/>
            <person name="Lombin L.H."/>
            <person name="Cattoli G."/>
        </authorList>
    </citation>
    <scope>NUCLEOTIDE SEQUENCE [LARGE SCALE GENOMIC DNA]</scope>
    <source>
        <strain evidence="1 2">GluBS11</strain>
    </source>
</reference>
<evidence type="ECO:0000313" key="1">
    <source>
        <dbReference type="EMBL" id="SCP95895.1"/>
    </source>
</evidence>
<name>A0A1D3TQJ6_9FIRM</name>
<organism evidence="1 2">
    <name type="scientific">Anaerobium acetethylicum</name>
    <dbReference type="NCBI Taxonomy" id="1619234"/>
    <lineage>
        <taxon>Bacteria</taxon>
        <taxon>Bacillati</taxon>
        <taxon>Bacillota</taxon>
        <taxon>Clostridia</taxon>
        <taxon>Lachnospirales</taxon>
        <taxon>Lachnospiraceae</taxon>
        <taxon>Anaerobium</taxon>
    </lineage>
</organism>
<accession>A0A1D3TQJ6</accession>
<dbReference type="RefSeq" id="WP_091230635.1">
    <property type="nucleotide sequence ID" value="NZ_FMKA01000003.1"/>
</dbReference>
<gene>
    <name evidence="1" type="ORF">SAMN05421730_100325</name>
</gene>
<dbReference type="AlphaFoldDB" id="A0A1D3TQJ6"/>
<sequence>MQYYQFEKIFSQMEKEFGKVNSGQEEYHAMMLMPLEGNALKIHRKYPSSNSRRLREAIALVLFDVKEQCTGESINTDSFRDDDNQRLERALLMAFDPFTNQEVKEVITSQTTIDLSDHDQLHAYYVEPVRCLLRIKESIDTWVKQNGADGYFDFIEQFMGSKIHGDEMKFSVLAPK</sequence>
<dbReference type="Proteomes" id="UP000199315">
    <property type="component" value="Unassembled WGS sequence"/>
</dbReference>
<keyword evidence="2" id="KW-1185">Reference proteome</keyword>
<dbReference type="OrthoDB" id="2044757at2"/>
<proteinExistence type="predicted"/>
<evidence type="ECO:0000313" key="2">
    <source>
        <dbReference type="Proteomes" id="UP000199315"/>
    </source>
</evidence>
<dbReference type="EMBL" id="FMKA01000003">
    <property type="protein sequence ID" value="SCP95895.1"/>
    <property type="molecule type" value="Genomic_DNA"/>
</dbReference>